<name>A0A8H7Q084_MORIS</name>
<evidence type="ECO:0000256" key="1">
    <source>
        <dbReference type="SAM" id="MobiDB-lite"/>
    </source>
</evidence>
<dbReference type="PANTHER" id="PTHR47052:SF3">
    <property type="entry name" value="INGRESSION PROTEIN 1"/>
    <property type="match status" value="1"/>
</dbReference>
<evidence type="ECO:0000259" key="2">
    <source>
        <dbReference type="PROSITE" id="PS50004"/>
    </source>
</evidence>
<dbReference type="PROSITE" id="PS50004">
    <property type="entry name" value="C2"/>
    <property type="match status" value="1"/>
</dbReference>
<evidence type="ECO:0000313" key="4">
    <source>
        <dbReference type="Proteomes" id="UP000654370"/>
    </source>
</evidence>
<feature type="compositionally biased region" description="Polar residues" evidence="1">
    <location>
        <begin position="146"/>
        <end position="172"/>
    </location>
</feature>
<dbReference type="Gene3D" id="2.60.40.150">
    <property type="entry name" value="C2 domain"/>
    <property type="match status" value="1"/>
</dbReference>
<accession>A0A8H7Q084</accession>
<keyword evidence="4" id="KW-1185">Reference proteome</keyword>
<reference evidence="3" key="1">
    <citation type="submission" date="2020-12" db="EMBL/GenBank/DDBJ databases">
        <title>Metabolic potential, ecology and presence of endohyphal bacteria is reflected in genomic diversity of Mucoromycotina.</title>
        <authorList>
            <person name="Muszewska A."/>
            <person name="Okrasinska A."/>
            <person name="Steczkiewicz K."/>
            <person name="Drgas O."/>
            <person name="Orlowska M."/>
            <person name="Perlinska-Lenart U."/>
            <person name="Aleksandrzak-Piekarczyk T."/>
            <person name="Szatraj K."/>
            <person name="Zielenkiewicz U."/>
            <person name="Pilsyk S."/>
            <person name="Malc E."/>
            <person name="Mieczkowski P."/>
            <person name="Kruszewska J.S."/>
            <person name="Biernat P."/>
            <person name="Pawlowska J."/>
        </authorList>
    </citation>
    <scope>NUCLEOTIDE SEQUENCE</scope>
    <source>
        <strain evidence="3">WA0000067209</strain>
    </source>
</reference>
<dbReference type="InterPro" id="IPR035892">
    <property type="entry name" value="C2_domain_sf"/>
</dbReference>
<dbReference type="AlphaFoldDB" id="A0A8H7Q084"/>
<protein>
    <recommendedName>
        <fullName evidence="2">C2 domain-containing protein</fullName>
    </recommendedName>
</protein>
<dbReference type="EMBL" id="JAEPQZ010000003">
    <property type="protein sequence ID" value="KAG2183513.1"/>
    <property type="molecule type" value="Genomic_DNA"/>
</dbReference>
<feature type="domain" description="C2" evidence="2">
    <location>
        <begin position="1"/>
        <end position="111"/>
    </location>
</feature>
<dbReference type="OrthoDB" id="270970at2759"/>
<dbReference type="Pfam" id="PF00168">
    <property type="entry name" value="C2"/>
    <property type="match status" value="1"/>
</dbReference>
<organism evidence="3 4">
    <name type="scientific">Mortierella isabellina</name>
    <name type="common">Filamentous fungus</name>
    <name type="synonym">Umbelopsis isabellina</name>
    <dbReference type="NCBI Taxonomy" id="91625"/>
    <lineage>
        <taxon>Eukaryota</taxon>
        <taxon>Fungi</taxon>
        <taxon>Fungi incertae sedis</taxon>
        <taxon>Mucoromycota</taxon>
        <taxon>Mucoromycotina</taxon>
        <taxon>Umbelopsidomycetes</taxon>
        <taxon>Umbelopsidales</taxon>
        <taxon>Umbelopsidaceae</taxon>
        <taxon>Umbelopsis</taxon>
    </lineage>
</organism>
<dbReference type="InterPro" id="IPR052981">
    <property type="entry name" value="Ingression_C2_domain"/>
</dbReference>
<sequence>MTETYALNDDNTLHSLSPVAARGLAETGVFDLMDPFVGCYIVPSDKHRTKNHKDGGAQPQWNETLYLDVPAGENRLYVEIFDEDPRSSGVIGGVAVELSEINSAGRLDKWFPIRRSNGNQAGEVHLILNMEGSVGASMGSAPPSFAGQQYQTGPPLYTGSTSGYPQEKSPSYGQPPAYDGPATGYPAEKQYSALGPQVPMPLNYGAGSPPPFTPPPPQPYSAPGYPSDSPSSPYGGPPPSQASSSGYGSPYTPAVNSNSPYAGSASSNQAPEKQPGKPMPDWMKMGGAALAGAAAVGLGTWIADEVKDHNKPPHYKDNYNHTENKHNQHHHKHRDDSNWR</sequence>
<dbReference type="SUPFAM" id="SSF49562">
    <property type="entry name" value="C2 domain (Calcium/lipid-binding domain, CaLB)"/>
    <property type="match status" value="1"/>
</dbReference>
<feature type="compositionally biased region" description="Polar residues" evidence="1">
    <location>
        <begin position="254"/>
        <end position="271"/>
    </location>
</feature>
<dbReference type="Proteomes" id="UP000654370">
    <property type="component" value="Unassembled WGS sequence"/>
</dbReference>
<feature type="compositionally biased region" description="Low complexity" evidence="1">
    <location>
        <begin position="241"/>
        <end position="251"/>
    </location>
</feature>
<feature type="compositionally biased region" description="Pro residues" evidence="1">
    <location>
        <begin position="208"/>
        <end position="220"/>
    </location>
</feature>
<comment type="caution">
    <text evidence="3">The sequence shown here is derived from an EMBL/GenBank/DDBJ whole genome shotgun (WGS) entry which is preliminary data.</text>
</comment>
<dbReference type="CDD" id="cd00030">
    <property type="entry name" value="C2"/>
    <property type="match status" value="1"/>
</dbReference>
<evidence type="ECO:0000313" key="3">
    <source>
        <dbReference type="EMBL" id="KAG2183513.1"/>
    </source>
</evidence>
<feature type="compositionally biased region" description="Basic and acidic residues" evidence="1">
    <location>
        <begin position="305"/>
        <end position="326"/>
    </location>
</feature>
<feature type="region of interest" description="Disordered" evidence="1">
    <location>
        <begin position="138"/>
        <end position="284"/>
    </location>
</feature>
<dbReference type="PANTHER" id="PTHR47052">
    <property type="entry name" value="CONSERVED SERINE PROLINE-RICH PROTEIN (AFU_ORTHOLOGUE AFUA_2G01790)"/>
    <property type="match status" value="1"/>
</dbReference>
<dbReference type="SMART" id="SM00239">
    <property type="entry name" value="C2"/>
    <property type="match status" value="1"/>
</dbReference>
<gene>
    <name evidence="3" type="ORF">INT43_006519</name>
</gene>
<proteinExistence type="predicted"/>
<feature type="region of interest" description="Disordered" evidence="1">
    <location>
        <begin position="305"/>
        <end position="340"/>
    </location>
</feature>
<dbReference type="InterPro" id="IPR000008">
    <property type="entry name" value="C2_dom"/>
</dbReference>
<feature type="compositionally biased region" description="Low complexity" evidence="1">
    <location>
        <begin position="221"/>
        <end position="234"/>
    </location>
</feature>